<feature type="transmembrane region" description="Helical" evidence="1">
    <location>
        <begin position="64"/>
        <end position="88"/>
    </location>
</feature>
<dbReference type="AlphaFoldDB" id="A0A842IVJ7"/>
<name>A0A842IVJ7_9FLAO</name>
<keyword evidence="1" id="KW-0812">Transmembrane</keyword>
<comment type="caution">
    <text evidence="2">The sequence shown here is derived from an EMBL/GenBank/DDBJ whole genome shotgun (WGS) entry which is preliminary data.</text>
</comment>
<accession>A0A842IVJ7</accession>
<keyword evidence="1" id="KW-0472">Membrane</keyword>
<evidence type="ECO:0000256" key="1">
    <source>
        <dbReference type="SAM" id="Phobius"/>
    </source>
</evidence>
<gene>
    <name evidence="2" type="ORF">H7F21_12735</name>
</gene>
<dbReference type="RefSeq" id="WP_185789688.1">
    <property type="nucleotide sequence ID" value="NZ_JACLCP010000004.1"/>
</dbReference>
<feature type="transmembrane region" description="Helical" evidence="1">
    <location>
        <begin position="94"/>
        <end position="116"/>
    </location>
</feature>
<keyword evidence="1" id="KW-1133">Transmembrane helix</keyword>
<evidence type="ECO:0000313" key="3">
    <source>
        <dbReference type="Proteomes" id="UP000533900"/>
    </source>
</evidence>
<sequence length="172" mass="19646">MDIRKHCQLCNHQIVDFKTGTICGITQRKPEFVNKCINAKFDDKLESKIETTNVEYERVLKTKWIVYTNFIAFLIIGVAVILAGYFLAEYLLKFRVIAAAPFIISLVGLLFVLPLATGPLNNYKNDLRLAKAKKDDVDRVLDLYGIKYDINISFGKKYHGVQEVDVSLKIIK</sequence>
<evidence type="ECO:0000313" key="2">
    <source>
        <dbReference type="EMBL" id="MBC2845964.1"/>
    </source>
</evidence>
<dbReference type="Proteomes" id="UP000533900">
    <property type="component" value="Unassembled WGS sequence"/>
</dbReference>
<reference evidence="2" key="1">
    <citation type="submission" date="2020-08" db="EMBL/GenBank/DDBJ databases">
        <title>Winogradskyella ouciana sp. nov., isolated from the hadal seawater of the Mariana Trench.</title>
        <authorList>
            <person name="He X."/>
        </authorList>
    </citation>
    <scope>NUCLEOTIDE SEQUENCE [LARGE SCALE GENOMIC DNA]</scope>
    <source>
        <strain evidence="2">KCTC 52348</strain>
    </source>
</reference>
<dbReference type="EMBL" id="JACLCP010000004">
    <property type="protein sequence ID" value="MBC2845964.1"/>
    <property type="molecule type" value="Genomic_DNA"/>
</dbReference>
<proteinExistence type="predicted"/>
<keyword evidence="3" id="KW-1185">Reference proteome</keyword>
<protein>
    <submittedName>
        <fullName evidence="2">Uncharacterized protein</fullName>
    </submittedName>
</protein>
<organism evidence="2 3">
    <name type="scientific">Winogradskyella flava</name>
    <dbReference type="NCBI Taxonomy" id="1884876"/>
    <lineage>
        <taxon>Bacteria</taxon>
        <taxon>Pseudomonadati</taxon>
        <taxon>Bacteroidota</taxon>
        <taxon>Flavobacteriia</taxon>
        <taxon>Flavobacteriales</taxon>
        <taxon>Flavobacteriaceae</taxon>
        <taxon>Winogradskyella</taxon>
    </lineage>
</organism>